<evidence type="ECO:0000313" key="2">
    <source>
        <dbReference type="Proteomes" id="UP001163321"/>
    </source>
</evidence>
<sequence>MSYPSLKKLVKRTCEAWFEVVALNDLAEDELRFLQARPSRTFDASLAVERRRDFFVVEVTGVSARRFFAPVVGTGVCSSTAGVSGIEASAGVVGRSSAGVEG</sequence>
<reference evidence="1 2" key="1">
    <citation type="journal article" date="2022" name="bioRxiv">
        <title>The genome of the oomycete Peronosclerospora sorghi, a cosmopolitan pathogen of maize and sorghum, is inflated with dispersed pseudogenes.</title>
        <authorList>
            <person name="Fletcher K."/>
            <person name="Martin F."/>
            <person name="Isakeit T."/>
            <person name="Cavanaugh K."/>
            <person name="Magill C."/>
            <person name="Michelmore R."/>
        </authorList>
    </citation>
    <scope>NUCLEOTIDE SEQUENCE [LARGE SCALE GENOMIC DNA]</scope>
    <source>
        <strain evidence="1">P6</strain>
    </source>
</reference>
<proteinExistence type="predicted"/>
<protein>
    <submittedName>
        <fullName evidence="1">Uncharacterized protein</fullName>
    </submittedName>
</protein>
<dbReference type="EMBL" id="CM047582">
    <property type="protein sequence ID" value="KAI9914598.1"/>
    <property type="molecule type" value="Genomic_DNA"/>
</dbReference>
<keyword evidence="2" id="KW-1185">Reference proteome</keyword>
<evidence type="ECO:0000313" key="1">
    <source>
        <dbReference type="EMBL" id="KAI9914598.1"/>
    </source>
</evidence>
<gene>
    <name evidence="1" type="ORF">PsorP6_007744</name>
</gene>
<dbReference type="Proteomes" id="UP001163321">
    <property type="component" value="Chromosome 3"/>
</dbReference>
<name>A0ACC0W9I1_9STRA</name>
<accession>A0ACC0W9I1</accession>
<organism evidence="1 2">
    <name type="scientific">Peronosclerospora sorghi</name>
    <dbReference type="NCBI Taxonomy" id="230839"/>
    <lineage>
        <taxon>Eukaryota</taxon>
        <taxon>Sar</taxon>
        <taxon>Stramenopiles</taxon>
        <taxon>Oomycota</taxon>
        <taxon>Peronosporomycetes</taxon>
        <taxon>Peronosporales</taxon>
        <taxon>Peronosporaceae</taxon>
        <taxon>Peronosclerospora</taxon>
    </lineage>
</organism>
<comment type="caution">
    <text evidence="1">The sequence shown here is derived from an EMBL/GenBank/DDBJ whole genome shotgun (WGS) entry which is preliminary data.</text>
</comment>